<dbReference type="Pfam" id="PF24560">
    <property type="entry name" value="zf-C2H2_OTU1_C"/>
    <property type="match status" value="1"/>
</dbReference>
<dbReference type="GO" id="GO:0030968">
    <property type="term" value="P:endoplasmic reticulum unfolded protein response"/>
    <property type="evidence" value="ECO:0007669"/>
    <property type="project" value="TreeGrafter"/>
</dbReference>
<keyword evidence="5 9" id="KW-0833">Ubl conjugation pathway</keyword>
<feature type="domain" description="OTU" evidence="11">
    <location>
        <begin position="138"/>
        <end position="222"/>
    </location>
</feature>
<dbReference type="SUPFAM" id="SSF54001">
    <property type="entry name" value="Cysteine proteinases"/>
    <property type="match status" value="1"/>
</dbReference>
<keyword evidence="4" id="KW-0863">Zinc-finger</keyword>
<dbReference type="GO" id="GO:0004843">
    <property type="term" value="F:cysteine-type deubiquitinase activity"/>
    <property type="evidence" value="ECO:0007669"/>
    <property type="project" value="UniProtKB-UniRule"/>
</dbReference>
<dbReference type="SUPFAM" id="SSF54236">
    <property type="entry name" value="Ubiquitin-like"/>
    <property type="match status" value="1"/>
</dbReference>
<evidence type="ECO:0000256" key="3">
    <source>
        <dbReference type="ARBA" id="ARBA00022723"/>
    </source>
</evidence>
<evidence type="ECO:0000256" key="7">
    <source>
        <dbReference type="ARBA" id="ARBA00022807"/>
    </source>
</evidence>
<dbReference type="Pfam" id="PF21403">
    <property type="entry name" value="OTU1_UBXL"/>
    <property type="match status" value="1"/>
</dbReference>
<dbReference type="InterPro" id="IPR003323">
    <property type="entry name" value="OTU_dom"/>
</dbReference>
<dbReference type="GO" id="GO:0036503">
    <property type="term" value="P:ERAD pathway"/>
    <property type="evidence" value="ECO:0007669"/>
    <property type="project" value="TreeGrafter"/>
</dbReference>
<dbReference type="PANTHER" id="PTHR13312:SF0">
    <property type="entry name" value="UBIQUITIN THIOESTERASE OTU1"/>
    <property type="match status" value="1"/>
</dbReference>
<dbReference type="CDD" id="cd17059">
    <property type="entry name" value="Ubl_OTU1"/>
    <property type="match status" value="1"/>
</dbReference>
<dbReference type="InterPro" id="IPR038765">
    <property type="entry name" value="Papain-like_cys_pep_sf"/>
</dbReference>
<dbReference type="GO" id="GO:0005634">
    <property type="term" value="C:nucleus"/>
    <property type="evidence" value="ECO:0007669"/>
    <property type="project" value="TreeGrafter"/>
</dbReference>
<dbReference type="InterPro" id="IPR057766">
    <property type="entry name" value="Znf-C2H2_OTU1-like_C"/>
</dbReference>
<dbReference type="Pfam" id="PF02338">
    <property type="entry name" value="OTU"/>
    <property type="match status" value="1"/>
</dbReference>
<keyword evidence="9" id="KW-0963">Cytoplasm</keyword>
<dbReference type="GO" id="GO:0008270">
    <property type="term" value="F:zinc ion binding"/>
    <property type="evidence" value="ECO:0007669"/>
    <property type="project" value="UniProtKB-KW"/>
</dbReference>
<evidence type="ECO:0000256" key="5">
    <source>
        <dbReference type="ARBA" id="ARBA00022786"/>
    </source>
</evidence>
<keyword evidence="8" id="KW-0862">Zinc</keyword>
<reference evidence="14" key="1">
    <citation type="submission" date="2021-01" db="EMBL/GenBank/DDBJ databases">
        <authorList>
            <person name="Corre E."/>
            <person name="Pelletier E."/>
            <person name="Niang G."/>
            <person name="Scheremetjew M."/>
            <person name="Finn R."/>
            <person name="Kale V."/>
            <person name="Holt S."/>
            <person name="Cochrane G."/>
            <person name="Meng A."/>
            <person name="Brown T."/>
            <person name="Cohen L."/>
        </authorList>
    </citation>
    <scope>NUCLEOTIDE SEQUENCE</scope>
    <source>
        <strain evidence="14">CCMP622</strain>
    </source>
</reference>
<dbReference type="InterPro" id="IPR048857">
    <property type="entry name" value="OTU1_Ubl"/>
</dbReference>
<evidence type="ECO:0000256" key="10">
    <source>
        <dbReference type="SAM" id="MobiDB-lite"/>
    </source>
</evidence>
<comment type="catalytic activity">
    <reaction evidence="1 9">
        <text>Thiol-dependent hydrolysis of ester, thioester, amide, peptide and isopeptide bonds formed by the C-terminal Gly of ubiquitin (a 76-residue protein attached to proteins as an intracellular targeting signal).</text>
        <dbReference type="EC" id="3.4.19.12"/>
    </reaction>
</comment>
<comment type="subcellular location">
    <subcellularLocation>
        <location evidence="9">Cytoplasm</location>
    </subcellularLocation>
</comment>
<dbReference type="EC" id="3.4.19.12" evidence="9"/>
<keyword evidence="3" id="KW-0479">Metal-binding</keyword>
<evidence type="ECO:0000259" key="12">
    <source>
        <dbReference type="Pfam" id="PF21403"/>
    </source>
</evidence>
<evidence type="ECO:0000313" key="14">
    <source>
        <dbReference type="EMBL" id="CAD9749220.1"/>
    </source>
</evidence>
<evidence type="ECO:0000256" key="2">
    <source>
        <dbReference type="ARBA" id="ARBA00022670"/>
    </source>
</evidence>
<evidence type="ECO:0000256" key="9">
    <source>
        <dbReference type="RuleBase" id="RU367104"/>
    </source>
</evidence>
<organism evidence="14">
    <name type="scientific">Lotharella oceanica</name>
    <dbReference type="NCBI Taxonomy" id="641309"/>
    <lineage>
        <taxon>Eukaryota</taxon>
        <taxon>Sar</taxon>
        <taxon>Rhizaria</taxon>
        <taxon>Cercozoa</taxon>
        <taxon>Chlorarachniophyceae</taxon>
        <taxon>Lotharella</taxon>
    </lineage>
</organism>
<sequence>MPYKFRLRAKGKQCVLGGIADTATVGDLKARIEKEVGIAAARQSIKHGYPPSELKAASTETLKAASVRSGVTLIVAEVEPKAVLETKSQPAAGGSGSSGGGGGGGGPKPGASPCPPASVTTDGKSKGLVMKRVTIPDDNSCLFTAVGYACETPPSMGHASTLRQVCASLVIASGYTEAFLGKPPNQYSQEIMNPSKWGGGIELAMLSQYYQMEITAVDVMTLKPYIYSEGKGYKMRVYLVYNGIHYDVVSGTRDGASTCQFSPSDTEALAKAIEIAREARAKKQFVDVATFTLKCADCDTGLKGAKEAQEHAKATGHRNFTQY</sequence>
<dbReference type="Gene3D" id="3.10.20.90">
    <property type="entry name" value="Phosphatidylinositol 3-kinase Catalytic Subunit, Chain A, domain 1"/>
    <property type="match status" value="1"/>
</dbReference>
<dbReference type="InterPro" id="IPR029071">
    <property type="entry name" value="Ubiquitin-like_domsf"/>
</dbReference>
<evidence type="ECO:0000256" key="6">
    <source>
        <dbReference type="ARBA" id="ARBA00022801"/>
    </source>
</evidence>
<keyword evidence="2" id="KW-0645">Protease</keyword>
<evidence type="ECO:0000256" key="4">
    <source>
        <dbReference type="ARBA" id="ARBA00022771"/>
    </source>
</evidence>
<keyword evidence="6 9" id="KW-0378">Hydrolase</keyword>
<dbReference type="EMBL" id="HBHP01004166">
    <property type="protein sequence ID" value="CAD9749220.1"/>
    <property type="molecule type" value="Transcribed_RNA"/>
</dbReference>
<dbReference type="GO" id="GO:0005829">
    <property type="term" value="C:cytosol"/>
    <property type="evidence" value="ECO:0007669"/>
    <property type="project" value="TreeGrafter"/>
</dbReference>
<feature type="domain" description="OTU1 Ubl" evidence="12">
    <location>
        <begin position="4"/>
        <end position="54"/>
    </location>
</feature>
<dbReference type="AlphaFoldDB" id="A0A7S2TGW4"/>
<dbReference type="Gene3D" id="3.90.70.80">
    <property type="match status" value="1"/>
</dbReference>
<evidence type="ECO:0000259" key="11">
    <source>
        <dbReference type="Pfam" id="PF02338"/>
    </source>
</evidence>
<protein>
    <recommendedName>
        <fullName evidence="9">Ubiquitin thioesterase OTU</fullName>
        <ecNumber evidence="9">3.4.19.12</ecNumber>
    </recommendedName>
</protein>
<comment type="function">
    <text evidence="9">Hydrolase that can remove conjugated ubiquitin from proteins and may therefore play an important regulatory role at the level of protein turnover by preventing degradation.</text>
</comment>
<accession>A0A7S2TGW4</accession>
<feature type="domain" description="OTU1-like C-terminal C2H2-type zinc finger" evidence="13">
    <location>
        <begin position="289"/>
        <end position="323"/>
    </location>
</feature>
<name>A0A7S2TGW4_9EUKA</name>
<dbReference type="GO" id="GO:0016579">
    <property type="term" value="P:protein deubiquitination"/>
    <property type="evidence" value="ECO:0007669"/>
    <property type="project" value="TreeGrafter"/>
</dbReference>
<evidence type="ECO:0000256" key="8">
    <source>
        <dbReference type="ARBA" id="ARBA00022833"/>
    </source>
</evidence>
<gene>
    <name evidence="14" type="ORF">LSP00402_LOCUS2614</name>
</gene>
<proteinExistence type="predicted"/>
<feature type="region of interest" description="Disordered" evidence="10">
    <location>
        <begin position="85"/>
        <end position="125"/>
    </location>
</feature>
<evidence type="ECO:0000259" key="13">
    <source>
        <dbReference type="Pfam" id="PF24560"/>
    </source>
</evidence>
<feature type="compositionally biased region" description="Gly residues" evidence="10">
    <location>
        <begin position="93"/>
        <end position="108"/>
    </location>
</feature>
<dbReference type="CDD" id="cd22745">
    <property type="entry name" value="OTU_OTU1"/>
    <property type="match status" value="1"/>
</dbReference>
<dbReference type="PANTHER" id="PTHR13312">
    <property type="entry name" value="HIV-INDUCED PROTEIN-7-LIKE PROTEASE"/>
    <property type="match status" value="1"/>
</dbReference>
<keyword evidence="7 9" id="KW-0788">Thiol protease</keyword>
<evidence type="ECO:0000256" key="1">
    <source>
        <dbReference type="ARBA" id="ARBA00000707"/>
    </source>
</evidence>